<reference evidence="2" key="1">
    <citation type="submission" date="2019-10" db="EMBL/GenBank/DDBJ databases">
        <authorList>
            <person name="Soares A.E.R."/>
            <person name="Aleixo A."/>
            <person name="Schneider P."/>
            <person name="Miyaki C.Y."/>
            <person name="Schneider M.P."/>
            <person name="Mello C."/>
            <person name="Vasconcelos A.T.R."/>
        </authorList>
    </citation>
    <scope>NUCLEOTIDE SEQUENCE</scope>
    <source>
        <tissue evidence="2">Muscle</tissue>
    </source>
</reference>
<accession>A0ABQ9DTD8</accession>
<feature type="region of interest" description="Disordered" evidence="1">
    <location>
        <begin position="1"/>
        <end position="27"/>
    </location>
</feature>
<keyword evidence="3" id="KW-1185">Reference proteome</keyword>
<name>A0ABQ9DTD8_9PASS</name>
<dbReference type="Proteomes" id="UP001145742">
    <property type="component" value="Unassembled WGS sequence"/>
</dbReference>
<dbReference type="EMBL" id="WHWB01032190">
    <property type="protein sequence ID" value="KAJ7426605.1"/>
    <property type="molecule type" value="Genomic_DNA"/>
</dbReference>
<organism evidence="2 3">
    <name type="scientific">Willisornis vidua</name>
    <name type="common">Xingu scale-backed antbird</name>
    <dbReference type="NCBI Taxonomy" id="1566151"/>
    <lineage>
        <taxon>Eukaryota</taxon>
        <taxon>Metazoa</taxon>
        <taxon>Chordata</taxon>
        <taxon>Craniata</taxon>
        <taxon>Vertebrata</taxon>
        <taxon>Euteleostomi</taxon>
        <taxon>Archelosauria</taxon>
        <taxon>Archosauria</taxon>
        <taxon>Dinosauria</taxon>
        <taxon>Saurischia</taxon>
        <taxon>Theropoda</taxon>
        <taxon>Coelurosauria</taxon>
        <taxon>Aves</taxon>
        <taxon>Neognathae</taxon>
        <taxon>Neoaves</taxon>
        <taxon>Telluraves</taxon>
        <taxon>Australaves</taxon>
        <taxon>Passeriformes</taxon>
        <taxon>Thamnophilidae</taxon>
        <taxon>Willisornis</taxon>
    </lineage>
</organism>
<comment type="caution">
    <text evidence="2">The sequence shown here is derived from an EMBL/GenBank/DDBJ whole genome shotgun (WGS) entry which is preliminary data.</text>
</comment>
<evidence type="ECO:0000313" key="3">
    <source>
        <dbReference type="Proteomes" id="UP001145742"/>
    </source>
</evidence>
<feature type="compositionally biased region" description="Basic and acidic residues" evidence="1">
    <location>
        <begin position="1"/>
        <end position="10"/>
    </location>
</feature>
<sequence length="92" mass="9614">MYERNRLEDAKGDEEEGGGGGGDPGTQAVIPLMPVVQTMVRQLFPADHGGPQGSRDLPATSGGPYIDAGGCLKEEAVTQWEACPGVGSWQDL</sequence>
<proteinExistence type="predicted"/>
<protein>
    <submittedName>
        <fullName evidence="2">Uncharacterized protein</fullName>
    </submittedName>
</protein>
<evidence type="ECO:0000256" key="1">
    <source>
        <dbReference type="SAM" id="MobiDB-lite"/>
    </source>
</evidence>
<gene>
    <name evidence="2" type="ORF">WISP_14329</name>
</gene>
<evidence type="ECO:0000313" key="2">
    <source>
        <dbReference type="EMBL" id="KAJ7426605.1"/>
    </source>
</evidence>